<keyword evidence="1" id="KW-0175">Coiled coil</keyword>
<feature type="compositionally biased region" description="Pro residues" evidence="2">
    <location>
        <begin position="43"/>
        <end position="52"/>
    </location>
</feature>
<feature type="region of interest" description="Disordered" evidence="2">
    <location>
        <begin position="276"/>
        <end position="348"/>
    </location>
</feature>
<proteinExistence type="predicted"/>
<feature type="compositionally biased region" description="Gly residues" evidence="2">
    <location>
        <begin position="299"/>
        <end position="313"/>
    </location>
</feature>
<evidence type="ECO:0000256" key="1">
    <source>
        <dbReference type="SAM" id="Coils"/>
    </source>
</evidence>
<sequence length="348" mass="34298">MRVTGPHPAGRAWAGQAGRVTTFHPRRRLRCVAQEQQQQASMPRPPPPPSPSPGAAAAPQRGAPPPGADAFAWVPISGPPGEAPPEMRRMQHPADAPATALAPPPAAGAGAGVAQARLVIGGREAREQAVALATASAEVMRWKSVVVAAQAAKNLLEFRARELEEQRDQSMEVTRELLAGCQDLQRQLAEAKARLEAYEGRADGLKDHLLDLKGAAQGGGGGGGGGGAAGGGVPWPLSVLAAAGLSGNGGGWGGGAGGGDKAPPSVEELLGTAQRLASEAARGDEARQRAGSALVASSAGGGGESGGGGGAAGGAAADGARAFGGAADSGAADSFSSVDTAASTRDED</sequence>
<dbReference type="EMBL" id="BDRX01000075">
    <property type="protein sequence ID" value="GBF96162.1"/>
    <property type="molecule type" value="Genomic_DNA"/>
</dbReference>
<protein>
    <submittedName>
        <fullName evidence="3">Uncharacterized protein</fullName>
    </submittedName>
</protein>
<organism evidence="3 4">
    <name type="scientific">Raphidocelis subcapitata</name>
    <dbReference type="NCBI Taxonomy" id="307507"/>
    <lineage>
        <taxon>Eukaryota</taxon>
        <taxon>Viridiplantae</taxon>
        <taxon>Chlorophyta</taxon>
        <taxon>core chlorophytes</taxon>
        <taxon>Chlorophyceae</taxon>
        <taxon>CS clade</taxon>
        <taxon>Sphaeropleales</taxon>
        <taxon>Selenastraceae</taxon>
        <taxon>Raphidocelis</taxon>
    </lineage>
</organism>
<feature type="compositionally biased region" description="Polar residues" evidence="2">
    <location>
        <begin position="338"/>
        <end position="348"/>
    </location>
</feature>
<evidence type="ECO:0000313" key="4">
    <source>
        <dbReference type="Proteomes" id="UP000247498"/>
    </source>
</evidence>
<dbReference type="AlphaFoldDB" id="A0A2V0PB47"/>
<name>A0A2V0PB47_9CHLO</name>
<keyword evidence="4" id="KW-1185">Reference proteome</keyword>
<feature type="coiled-coil region" evidence="1">
    <location>
        <begin position="146"/>
        <end position="208"/>
    </location>
</feature>
<dbReference type="OrthoDB" id="10675810at2759"/>
<comment type="caution">
    <text evidence="3">The sequence shown here is derived from an EMBL/GenBank/DDBJ whole genome shotgun (WGS) entry which is preliminary data.</text>
</comment>
<feature type="region of interest" description="Disordered" evidence="2">
    <location>
        <begin position="1"/>
        <end position="109"/>
    </location>
</feature>
<reference evidence="3 4" key="1">
    <citation type="journal article" date="2018" name="Sci. Rep.">
        <title>Raphidocelis subcapitata (=Pseudokirchneriella subcapitata) provides an insight into genome evolution and environmental adaptations in the Sphaeropleales.</title>
        <authorList>
            <person name="Suzuki S."/>
            <person name="Yamaguchi H."/>
            <person name="Nakajima N."/>
            <person name="Kawachi M."/>
        </authorList>
    </citation>
    <scope>NUCLEOTIDE SEQUENCE [LARGE SCALE GENOMIC DNA]</scope>
    <source>
        <strain evidence="3 4">NIES-35</strain>
    </source>
</reference>
<evidence type="ECO:0000256" key="2">
    <source>
        <dbReference type="SAM" id="MobiDB-lite"/>
    </source>
</evidence>
<dbReference type="Proteomes" id="UP000247498">
    <property type="component" value="Unassembled WGS sequence"/>
</dbReference>
<gene>
    <name evidence="3" type="ORF">Rsub_08910</name>
</gene>
<feature type="compositionally biased region" description="Low complexity" evidence="2">
    <location>
        <begin position="314"/>
        <end position="337"/>
    </location>
</feature>
<evidence type="ECO:0000313" key="3">
    <source>
        <dbReference type="EMBL" id="GBF96162.1"/>
    </source>
</evidence>
<dbReference type="InParanoid" id="A0A2V0PB47"/>
<accession>A0A2V0PB47</accession>